<evidence type="ECO:0000256" key="1">
    <source>
        <dbReference type="SAM" id="Coils"/>
    </source>
</evidence>
<dbReference type="AlphaFoldDB" id="A0A1M5Y9E8"/>
<dbReference type="Proteomes" id="UP000184221">
    <property type="component" value="Unassembled WGS sequence"/>
</dbReference>
<protein>
    <submittedName>
        <fullName evidence="3">Uncharacterized protein</fullName>
    </submittedName>
</protein>
<evidence type="ECO:0000313" key="4">
    <source>
        <dbReference type="Proteomes" id="UP000184221"/>
    </source>
</evidence>
<evidence type="ECO:0000256" key="2">
    <source>
        <dbReference type="SAM" id="Phobius"/>
    </source>
</evidence>
<reference evidence="3 4" key="1">
    <citation type="submission" date="2016-11" db="EMBL/GenBank/DDBJ databases">
        <authorList>
            <person name="Jaros S."/>
            <person name="Januszkiewicz K."/>
            <person name="Wedrychowicz H."/>
        </authorList>
    </citation>
    <scope>NUCLEOTIDE SEQUENCE [LARGE SCALE GENOMIC DNA]</scope>
    <source>
        <strain evidence="3 4">DSM 29431</strain>
    </source>
</reference>
<organism evidence="3 4">
    <name type="scientific">Marivita hallyeonensis</name>
    <dbReference type="NCBI Taxonomy" id="996342"/>
    <lineage>
        <taxon>Bacteria</taxon>
        <taxon>Pseudomonadati</taxon>
        <taxon>Pseudomonadota</taxon>
        <taxon>Alphaproteobacteria</taxon>
        <taxon>Rhodobacterales</taxon>
        <taxon>Roseobacteraceae</taxon>
        <taxon>Marivita</taxon>
    </lineage>
</organism>
<keyword evidence="4" id="KW-1185">Reference proteome</keyword>
<accession>A0A1M5Y9E8</accession>
<feature type="coiled-coil region" evidence="1">
    <location>
        <begin position="264"/>
        <end position="303"/>
    </location>
</feature>
<keyword evidence="2" id="KW-1133">Transmembrane helix</keyword>
<evidence type="ECO:0000313" key="3">
    <source>
        <dbReference type="EMBL" id="SHI08667.1"/>
    </source>
</evidence>
<keyword evidence="2" id="KW-0812">Transmembrane</keyword>
<keyword evidence="2" id="KW-0472">Membrane</keyword>
<dbReference type="CDD" id="cd22249">
    <property type="entry name" value="UDM1_RNF168_RNF169-like"/>
    <property type="match status" value="1"/>
</dbReference>
<name>A0A1M5Y9E8_9RHOB</name>
<keyword evidence="1" id="KW-0175">Coiled coil</keyword>
<feature type="transmembrane region" description="Helical" evidence="2">
    <location>
        <begin position="62"/>
        <end position="83"/>
    </location>
</feature>
<dbReference type="EMBL" id="FQXC01000014">
    <property type="protein sequence ID" value="SHI08667.1"/>
    <property type="molecule type" value="Genomic_DNA"/>
</dbReference>
<proteinExistence type="predicted"/>
<sequence length="425" mass="48205">MVRTPRFGNLNIPISVCIASRNPGKSLNEPFSFFPNLKSVQVRQLWVSIIGWIDSHQTERRVVVVCAIVGVLFALASGIYSFVYPGTSTSIAADTQRTAGAAEQIAEEASALREDVEQGFQSTLAATENLSEATLQGKREVSQDPVTQLANWGYQMGQFESSEALFVRVLVDGNPSVIRTALNANVTISPTLFLDYQMPEEVYPDLAAHQNWRGNDLCTSTEILKLDLVQLEKKHPKNFEFLEKYCSDAVHAIALYEKQRKREIEEEKKRAEEFRLAQIKLEREMQEKRERELKKERRAAEKAIKPIIDDCLKYYNSQPYRREVEAALVAYIETGFSVWEPKDIKDYRFPSLPSGIYVKEWDISSYASPFSWLRSYAQGGHLVVRDGKLSFGKSTRITSVDHAYKNTIGHLANYLCNLVSAKVLE</sequence>
<gene>
    <name evidence="3" type="ORF">SAMN05443551_0177</name>
</gene>